<dbReference type="Proteomes" id="UP001370490">
    <property type="component" value="Unassembled WGS sequence"/>
</dbReference>
<dbReference type="Gene3D" id="3.40.50.1000">
    <property type="entry name" value="HAD superfamily/HAD-like"/>
    <property type="match status" value="1"/>
</dbReference>
<dbReference type="InterPro" id="IPR005519">
    <property type="entry name" value="Acid_phosphat_B-like"/>
</dbReference>
<sequence>MIPAVLMAIWGWPSSLLHEKNLRVFDENSFDEWVDLAEAPALRASLRLCTLTPADGIQTYSANWRSEYQRNFTQKNLKFSGCSDWERLILRGSSEVGILAASYQSGKRKELEDKGYRIHGSPGDQWSDLMGLASAKQSFKLPNLMDYIP</sequence>
<name>A0AAN8W7M7_9MAGN</name>
<dbReference type="AlphaFoldDB" id="A0AAN8W7M7"/>
<dbReference type="EMBL" id="JBAMMX010000004">
    <property type="protein sequence ID" value="KAK6941443.1"/>
    <property type="molecule type" value="Genomic_DNA"/>
</dbReference>
<dbReference type="InterPro" id="IPR023214">
    <property type="entry name" value="HAD_sf"/>
</dbReference>
<gene>
    <name evidence="1" type="ORF">RJ641_026820</name>
</gene>
<dbReference type="PANTHER" id="PTHR31284:SF10">
    <property type="entry name" value="ACID PHOSPHATASE-LIKE PROTEIN"/>
    <property type="match status" value="1"/>
</dbReference>
<protein>
    <submittedName>
        <fullName evidence="1">Acid phosphatase, class B-like</fullName>
    </submittedName>
</protein>
<evidence type="ECO:0000313" key="1">
    <source>
        <dbReference type="EMBL" id="KAK6941443.1"/>
    </source>
</evidence>
<comment type="caution">
    <text evidence="1">The sequence shown here is derived from an EMBL/GenBank/DDBJ whole genome shotgun (WGS) entry which is preliminary data.</text>
</comment>
<evidence type="ECO:0000313" key="2">
    <source>
        <dbReference type="Proteomes" id="UP001370490"/>
    </source>
</evidence>
<accession>A0AAN8W7M7</accession>
<keyword evidence="2" id="KW-1185">Reference proteome</keyword>
<proteinExistence type="predicted"/>
<organism evidence="1 2">
    <name type="scientific">Dillenia turbinata</name>
    <dbReference type="NCBI Taxonomy" id="194707"/>
    <lineage>
        <taxon>Eukaryota</taxon>
        <taxon>Viridiplantae</taxon>
        <taxon>Streptophyta</taxon>
        <taxon>Embryophyta</taxon>
        <taxon>Tracheophyta</taxon>
        <taxon>Spermatophyta</taxon>
        <taxon>Magnoliopsida</taxon>
        <taxon>eudicotyledons</taxon>
        <taxon>Gunneridae</taxon>
        <taxon>Pentapetalae</taxon>
        <taxon>Dilleniales</taxon>
        <taxon>Dilleniaceae</taxon>
        <taxon>Dillenia</taxon>
    </lineage>
</organism>
<dbReference type="Pfam" id="PF03767">
    <property type="entry name" value="Acid_phosphat_B"/>
    <property type="match status" value="1"/>
</dbReference>
<dbReference type="PANTHER" id="PTHR31284">
    <property type="entry name" value="ACID PHOSPHATASE-LIKE PROTEIN"/>
    <property type="match status" value="1"/>
</dbReference>
<reference evidence="1 2" key="1">
    <citation type="submission" date="2023-12" db="EMBL/GenBank/DDBJ databases">
        <title>A high-quality genome assembly for Dillenia turbinata (Dilleniales).</title>
        <authorList>
            <person name="Chanderbali A."/>
        </authorList>
    </citation>
    <scope>NUCLEOTIDE SEQUENCE [LARGE SCALE GENOMIC DNA]</scope>
    <source>
        <strain evidence="1">LSX21</strain>
        <tissue evidence="1">Leaf</tissue>
    </source>
</reference>